<feature type="transmembrane region" description="Helical" evidence="8">
    <location>
        <begin position="41"/>
        <end position="59"/>
    </location>
</feature>
<dbReference type="GO" id="GO:0046872">
    <property type="term" value="F:metal ion binding"/>
    <property type="evidence" value="ECO:0007669"/>
    <property type="project" value="UniProtKB-KW"/>
</dbReference>
<accession>V4A422</accession>
<dbReference type="PANTHER" id="PTHR11616:SF182">
    <property type="entry name" value="TRANSPORTER"/>
    <property type="match status" value="1"/>
</dbReference>
<dbReference type="GO" id="GO:0006865">
    <property type="term" value="P:amino acid transport"/>
    <property type="evidence" value="ECO:0007669"/>
    <property type="project" value="TreeGrafter"/>
</dbReference>
<feature type="binding site" evidence="6">
    <location>
        <position position="354"/>
    </location>
    <ligand>
        <name>Na(+)</name>
        <dbReference type="ChEBI" id="CHEBI:29101"/>
        <label>1</label>
    </ligand>
</feature>
<dbReference type="OrthoDB" id="6581954at2759"/>
<reference evidence="9 10" key="1">
    <citation type="journal article" date="2013" name="Nature">
        <title>Insights into bilaterian evolution from three spiralian genomes.</title>
        <authorList>
            <person name="Simakov O."/>
            <person name="Marletaz F."/>
            <person name="Cho S.J."/>
            <person name="Edsinger-Gonzales E."/>
            <person name="Havlak P."/>
            <person name="Hellsten U."/>
            <person name="Kuo D.H."/>
            <person name="Larsson T."/>
            <person name="Lv J."/>
            <person name="Arendt D."/>
            <person name="Savage R."/>
            <person name="Osoegawa K."/>
            <person name="de Jong P."/>
            <person name="Grimwood J."/>
            <person name="Chapman J.A."/>
            <person name="Shapiro H."/>
            <person name="Aerts A."/>
            <person name="Otillar R.P."/>
            <person name="Terry A.Y."/>
            <person name="Boore J.L."/>
            <person name="Grigoriev I.V."/>
            <person name="Lindberg D.R."/>
            <person name="Seaver E.C."/>
            <person name="Weisblat D.A."/>
            <person name="Putnam N.H."/>
            <person name="Rokhsar D.S."/>
        </authorList>
    </citation>
    <scope>NUCLEOTIDE SEQUENCE [LARGE SCALE GENOMIC DNA]</scope>
</reference>
<evidence type="ECO:0000256" key="8">
    <source>
        <dbReference type="SAM" id="Phobius"/>
    </source>
</evidence>
<dbReference type="CTD" id="20239832"/>
<evidence type="ECO:0000256" key="2">
    <source>
        <dbReference type="ARBA" id="ARBA00022448"/>
    </source>
</evidence>
<comment type="subcellular location">
    <subcellularLocation>
        <location evidence="1">Membrane</location>
        <topology evidence="1">Multi-pass membrane protein</topology>
    </subcellularLocation>
</comment>
<feature type="binding site" evidence="6">
    <location>
        <position position="275"/>
    </location>
    <ligand>
        <name>Na(+)</name>
        <dbReference type="ChEBI" id="CHEBI:29101"/>
        <label>1</label>
    </ligand>
</feature>
<protein>
    <recommendedName>
        <fullName evidence="7">Transporter</fullName>
    </recommendedName>
</protein>
<dbReference type="KEGG" id="lgi:LOTGIDRAFT_164761"/>
<dbReference type="PANTHER" id="PTHR11616">
    <property type="entry name" value="SODIUM/CHLORIDE DEPENDENT TRANSPORTER"/>
    <property type="match status" value="1"/>
</dbReference>
<dbReference type="GeneID" id="20239832"/>
<feature type="binding site" evidence="6">
    <location>
        <position position="54"/>
    </location>
    <ligand>
        <name>Na(+)</name>
        <dbReference type="ChEBI" id="CHEBI:29101"/>
        <label>1</label>
    </ligand>
</feature>
<keyword evidence="7" id="KW-0769">Symport</keyword>
<comment type="similarity">
    <text evidence="7">Belongs to the sodium:neurotransmitter symporter (SNF) (TC 2.A.22) family.</text>
</comment>
<feature type="transmembrane region" description="Helical" evidence="8">
    <location>
        <begin position="383"/>
        <end position="404"/>
    </location>
</feature>
<dbReference type="OMA" id="TPKVSAW"/>
<evidence type="ECO:0000256" key="4">
    <source>
        <dbReference type="ARBA" id="ARBA00022989"/>
    </source>
</evidence>
<keyword evidence="3 7" id="KW-0812">Transmembrane</keyword>
<dbReference type="HOGENOM" id="CLU_006855_7_2_1"/>
<feature type="transmembrane region" description="Helical" evidence="8">
    <location>
        <begin position="265"/>
        <end position="281"/>
    </location>
</feature>
<name>V4A422_LOTGI</name>
<feature type="transmembrane region" description="Helical" evidence="8">
    <location>
        <begin position="71"/>
        <end position="90"/>
    </location>
</feature>
<feature type="transmembrane region" description="Helical" evidence="8">
    <location>
        <begin position="195"/>
        <end position="213"/>
    </location>
</feature>
<dbReference type="GO" id="GO:0005886">
    <property type="term" value="C:plasma membrane"/>
    <property type="evidence" value="ECO:0007669"/>
    <property type="project" value="TreeGrafter"/>
</dbReference>
<evidence type="ECO:0000313" key="10">
    <source>
        <dbReference type="Proteomes" id="UP000030746"/>
    </source>
</evidence>
<feature type="binding site" evidence="6">
    <location>
        <position position="351"/>
    </location>
    <ligand>
        <name>Na(+)</name>
        <dbReference type="ChEBI" id="CHEBI:29101"/>
        <label>1</label>
    </ligand>
</feature>
<feature type="transmembrane region" description="Helical" evidence="8">
    <location>
        <begin position="293"/>
        <end position="314"/>
    </location>
</feature>
<dbReference type="AlphaFoldDB" id="V4A422"/>
<feature type="transmembrane region" description="Helical" evidence="8">
    <location>
        <begin position="110"/>
        <end position="140"/>
    </location>
</feature>
<feature type="transmembrane region" description="Helical" evidence="8">
    <location>
        <begin position="356"/>
        <end position="377"/>
    </location>
</feature>
<evidence type="ECO:0000256" key="7">
    <source>
        <dbReference type="RuleBase" id="RU003732"/>
    </source>
</evidence>
<sequence length="408" mass="45289">MDIGPGASTANLLRIDLDKKISRHTGEGAEQRETWDNRAQFILSLVGYAVGLGNVWRFPYLTQKNGGGAFLIPYAVMLAVEGIPLFYLELAIGQRLRKGAYGAWNQVSPYLGGIGIASSIVSFNVALYYNTIMAWCLVYLVQSFQSPLPWASCPHDLGINDSYIIVPECEKSSPPSYFWYRDTLQTADSVESTPYLNWKIVVGLIGAWIIVYLCMIKGIKSSGKVVYVTATFPYIVLVVFFFRGVTLRGMEKGIEHLFVPEWNKLFDPAVCIWLSIALASYNPVRSNFLKETLLVTVCDFFTSIFTAVVVFSILESASGTGLAFIAFTEAINQFPVAPLWAVLFFLMLFTLGLDSVVCFFSLIVALCFATNTGPYVFSLFDSFSANIPLLIIAFMECVSISYVYGLQQ</sequence>
<dbReference type="GO" id="GO:0035725">
    <property type="term" value="P:sodium ion transmembrane transport"/>
    <property type="evidence" value="ECO:0007669"/>
    <property type="project" value="TreeGrafter"/>
</dbReference>
<keyword evidence="6" id="KW-0479">Metal-binding</keyword>
<dbReference type="PROSITE" id="PS50267">
    <property type="entry name" value="NA_NEUROTRAN_SYMP_3"/>
    <property type="match status" value="1"/>
</dbReference>
<dbReference type="GO" id="GO:0015293">
    <property type="term" value="F:symporter activity"/>
    <property type="evidence" value="ECO:0007669"/>
    <property type="project" value="UniProtKB-KW"/>
</dbReference>
<proteinExistence type="inferred from homology"/>
<dbReference type="EMBL" id="KB202544">
    <property type="protein sequence ID" value="ESO89740.1"/>
    <property type="molecule type" value="Genomic_DNA"/>
</dbReference>
<feature type="binding site" evidence="6">
    <location>
        <position position="47"/>
    </location>
    <ligand>
        <name>Na(+)</name>
        <dbReference type="ChEBI" id="CHEBI:29101"/>
        <label>1</label>
    </ligand>
</feature>
<dbReference type="Pfam" id="PF00209">
    <property type="entry name" value="SNF"/>
    <property type="match status" value="1"/>
</dbReference>
<dbReference type="Proteomes" id="UP000030746">
    <property type="component" value="Unassembled WGS sequence"/>
</dbReference>
<dbReference type="PRINTS" id="PR00176">
    <property type="entry name" value="NANEUSMPORT"/>
</dbReference>
<organism evidence="9 10">
    <name type="scientific">Lottia gigantea</name>
    <name type="common">Giant owl limpet</name>
    <dbReference type="NCBI Taxonomy" id="225164"/>
    <lineage>
        <taxon>Eukaryota</taxon>
        <taxon>Metazoa</taxon>
        <taxon>Spiralia</taxon>
        <taxon>Lophotrochozoa</taxon>
        <taxon>Mollusca</taxon>
        <taxon>Gastropoda</taxon>
        <taxon>Patellogastropoda</taxon>
        <taxon>Lottioidea</taxon>
        <taxon>Lottiidae</taxon>
        <taxon>Lottia</taxon>
    </lineage>
</organism>
<dbReference type="InterPro" id="IPR037272">
    <property type="entry name" value="SNS_sf"/>
</dbReference>
<dbReference type="RefSeq" id="XP_009059532.1">
    <property type="nucleotide sequence ID" value="XM_009061284.1"/>
</dbReference>
<evidence type="ECO:0000313" key="9">
    <source>
        <dbReference type="EMBL" id="ESO89740.1"/>
    </source>
</evidence>
<evidence type="ECO:0000256" key="3">
    <source>
        <dbReference type="ARBA" id="ARBA00022692"/>
    </source>
</evidence>
<feature type="transmembrane region" description="Helical" evidence="8">
    <location>
        <begin position="334"/>
        <end position="351"/>
    </location>
</feature>
<keyword evidence="5 8" id="KW-0472">Membrane</keyword>
<feature type="binding site" evidence="6">
    <location>
        <position position="50"/>
    </location>
    <ligand>
        <name>Na(+)</name>
        <dbReference type="ChEBI" id="CHEBI:29101"/>
        <label>1</label>
    </ligand>
</feature>
<dbReference type="InterPro" id="IPR000175">
    <property type="entry name" value="Na/ntran_symport"/>
</dbReference>
<keyword evidence="2 7" id="KW-0813">Transport</keyword>
<evidence type="ECO:0000256" key="1">
    <source>
        <dbReference type="ARBA" id="ARBA00004141"/>
    </source>
</evidence>
<evidence type="ECO:0000256" key="5">
    <source>
        <dbReference type="ARBA" id="ARBA00023136"/>
    </source>
</evidence>
<keyword evidence="6" id="KW-0915">Sodium</keyword>
<evidence type="ECO:0000256" key="6">
    <source>
        <dbReference type="PIRSR" id="PIRSR600175-1"/>
    </source>
</evidence>
<dbReference type="SUPFAM" id="SSF161070">
    <property type="entry name" value="SNF-like"/>
    <property type="match status" value="1"/>
</dbReference>
<keyword evidence="10" id="KW-1185">Reference proteome</keyword>
<gene>
    <name evidence="9" type="ORF">LOTGIDRAFT_164761</name>
</gene>
<feature type="transmembrane region" description="Helical" evidence="8">
    <location>
        <begin position="225"/>
        <end position="245"/>
    </location>
</feature>
<feature type="binding site" evidence="6">
    <location>
        <position position="49"/>
    </location>
    <ligand>
        <name>Na(+)</name>
        <dbReference type="ChEBI" id="CHEBI:29101"/>
        <label>2</label>
    </ligand>
</feature>
<keyword evidence="4 8" id="KW-1133">Transmembrane helix</keyword>
<dbReference type="PROSITE" id="PS00610">
    <property type="entry name" value="NA_NEUROTRAN_SYMP_1"/>
    <property type="match status" value="1"/>
</dbReference>
<feature type="binding site" evidence="6">
    <location>
        <position position="355"/>
    </location>
    <ligand>
        <name>Na(+)</name>
        <dbReference type="ChEBI" id="CHEBI:29101"/>
        <label>1</label>
    </ligand>
</feature>